<sequence length="407" mass="43684">MKKNPVVLILWQPLYKKVMKMTNMLRQFSFELPTRIEYGVGIVVKLGDELRKLGAQKVCIITDPGIEKAGLLGKIKPILNEGGISYSIFDGIDPNPKDRNVESGAQAVRGFKADAMVAIGGGSVIDCAKAIGVLVSHGGERIKDFEGRTKVKKPILPFVAIPTTAGTGSEVTFSAVITDTENNYKMTVRSPYMAAEVAMLDPGLTVTVPPHITASTGMDALTHAIEAYTVKVSEPVSDALALYSIELITHNLAKAVKDGEDIEARASMLVGSLLAGIAFSHSDVGSVHCMAEALGGIYDAPHGVCNAVLLPYVMEYNAESCIEKYARIAIAMRETFGTSQEGAMKAVERVKKLAKEVGLPSFKSLGVKESDLERLADMAAGNISTESNPREMSKEDYLVLFKKALAD</sequence>
<protein>
    <submittedName>
        <fullName evidence="5">Putative alcohol dehydrogenase</fullName>
    </submittedName>
</protein>
<gene>
    <name evidence="5" type="ORF">HMPREF1705_02900</name>
</gene>
<dbReference type="GO" id="GO:0046872">
    <property type="term" value="F:metal ion binding"/>
    <property type="evidence" value="ECO:0007669"/>
    <property type="project" value="InterPro"/>
</dbReference>
<dbReference type="SUPFAM" id="SSF56796">
    <property type="entry name" value="Dehydroquinate synthase-like"/>
    <property type="match status" value="1"/>
</dbReference>
<evidence type="ECO:0000259" key="3">
    <source>
        <dbReference type="Pfam" id="PF00465"/>
    </source>
</evidence>
<dbReference type="InterPro" id="IPR056798">
    <property type="entry name" value="ADH_Fe_C"/>
</dbReference>
<dbReference type="PANTHER" id="PTHR11496">
    <property type="entry name" value="ALCOHOL DEHYDROGENASE"/>
    <property type="match status" value="1"/>
</dbReference>
<dbReference type="EMBL" id="ACJX03000001">
    <property type="protein sequence ID" value="KRT34468.1"/>
    <property type="molecule type" value="Genomic_DNA"/>
</dbReference>
<dbReference type="Proteomes" id="UP000005273">
    <property type="component" value="Unassembled WGS sequence"/>
</dbReference>
<feature type="domain" description="Fe-containing alcohol dehydrogenase-like C-terminal" evidence="4">
    <location>
        <begin position="213"/>
        <end position="405"/>
    </location>
</feature>
<name>A0A0T5X8J7_9BACT</name>
<keyword evidence="2" id="KW-0560">Oxidoreductase</keyword>
<dbReference type="FunFam" id="1.20.1090.10:FF:000001">
    <property type="entry name" value="Aldehyde-alcohol dehydrogenase"/>
    <property type="match status" value="1"/>
</dbReference>
<dbReference type="STRING" id="592015.HMPREF1705_02900"/>
<dbReference type="GO" id="GO:0004022">
    <property type="term" value="F:alcohol dehydrogenase (NAD+) activity"/>
    <property type="evidence" value="ECO:0007669"/>
    <property type="project" value="TreeGrafter"/>
</dbReference>
<evidence type="ECO:0000256" key="2">
    <source>
        <dbReference type="ARBA" id="ARBA00023002"/>
    </source>
</evidence>
<accession>A0A0T5X8J7</accession>
<dbReference type="Gene3D" id="1.20.1090.10">
    <property type="entry name" value="Dehydroquinate synthase-like - alpha domain"/>
    <property type="match status" value="1"/>
</dbReference>
<evidence type="ECO:0000256" key="1">
    <source>
        <dbReference type="ARBA" id="ARBA00007358"/>
    </source>
</evidence>
<reference evidence="6" key="1">
    <citation type="submission" date="2012-09" db="EMBL/GenBank/DDBJ databases">
        <authorList>
            <person name="Weinstock G."/>
            <person name="Sodergren E."/>
            <person name="Clifton S."/>
            <person name="Fulton L."/>
            <person name="Fulton B."/>
            <person name="Courtney L."/>
            <person name="Fronick C."/>
            <person name="Harrison M."/>
            <person name="Strong C."/>
            <person name="Farmer C."/>
            <person name="Delehaunty K."/>
            <person name="Markovic C."/>
            <person name="Hall O."/>
            <person name="Minx P."/>
            <person name="Tomlinson C."/>
            <person name="Mitreva M."/>
            <person name="Nelson J."/>
            <person name="Hou S."/>
            <person name="Wollam A."/>
            <person name="Pepin K.H."/>
            <person name="Johnson M."/>
            <person name="Bhonagiri V."/>
            <person name="Nash W.E."/>
            <person name="Suruliraj S."/>
            <person name="Warren W."/>
            <person name="Chinwalla A."/>
            <person name="Mardis E.R."/>
            <person name="Wilson R.K."/>
        </authorList>
    </citation>
    <scope>NUCLEOTIDE SEQUENCE [LARGE SCALE GENOMIC DNA]</scope>
    <source>
        <strain evidence="6">OS1</strain>
    </source>
</reference>
<proteinExistence type="inferred from homology"/>
<evidence type="ECO:0000313" key="5">
    <source>
        <dbReference type="EMBL" id="KRT34468.1"/>
    </source>
</evidence>
<dbReference type="InterPro" id="IPR001670">
    <property type="entry name" value="ADH_Fe/GldA"/>
</dbReference>
<organism evidence="5 6">
    <name type="scientific">Acetomicrobium hydrogeniformans ATCC BAA-1850</name>
    <dbReference type="NCBI Taxonomy" id="592015"/>
    <lineage>
        <taxon>Bacteria</taxon>
        <taxon>Thermotogati</taxon>
        <taxon>Synergistota</taxon>
        <taxon>Synergistia</taxon>
        <taxon>Synergistales</taxon>
        <taxon>Acetomicrobiaceae</taxon>
        <taxon>Acetomicrobium</taxon>
    </lineage>
</organism>
<dbReference type="Gene3D" id="3.40.50.1970">
    <property type="match status" value="1"/>
</dbReference>
<dbReference type="InterPro" id="IPR039697">
    <property type="entry name" value="Alcohol_dehydrogenase_Fe"/>
</dbReference>
<dbReference type="CDD" id="cd08551">
    <property type="entry name" value="Fe-ADH"/>
    <property type="match status" value="1"/>
</dbReference>
<feature type="domain" description="Alcohol dehydrogenase iron-type/glycerol dehydrogenase GldA" evidence="3">
    <location>
        <begin position="33"/>
        <end position="202"/>
    </location>
</feature>
<dbReference type="Pfam" id="PF00465">
    <property type="entry name" value="Fe-ADH"/>
    <property type="match status" value="1"/>
</dbReference>
<dbReference type="eggNOG" id="COG1454">
    <property type="taxonomic scope" value="Bacteria"/>
</dbReference>
<dbReference type="AlphaFoldDB" id="A0A0T5X8J7"/>
<evidence type="ECO:0000313" key="6">
    <source>
        <dbReference type="Proteomes" id="UP000005273"/>
    </source>
</evidence>
<dbReference type="FunFam" id="3.40.50.1970:FF:000003">
    <property type="entry name" value="Alcohol dehydrogenase, iron-containing"/>
    <property type="match status" value="1"/>
</dbReference>
<comment type="caution">
    <text evidence="5">The sequence shown here is derived from an EMBL/GenBank/DDBJ whole genome shotgun (WGS) entry which is preliminary data.</text>
</comment>
<comment type="similarity">
    <text evidence="1">Belongs to the iron-containing alcohol dehydrogenase family.</text>
</comment>
<evidence type="ECO:0000259" key="4">
    <source>
        <dbReference type="Pfam" id="PF25137"/>
    </source>
</evidence>
<dbReference type="PANTHER" id="PTHR11496:SF102">
    <property type="entry name" value="ALCOHOL DEHYDROGENASE 4"/>
    <property type="match status" value="1"/>
</dbReference>
<keyword evidence="6" id="KW-1185">Reference proteome</keyword>
<dbReference type="Pfam" id="PF25137">
    <property type="entry name" value="ADH_Fe_C"/>
    <property type="match status" value="1"/>
</dbReference>